<gene>
    <name evidence="1" type="ORF">ECPE_LOCUS2009</name>
</gene>
<dbReference type="Proteomes" id="UP000272942">
    <property type="component" value="Unassembled WGS sequence"/>
</dbReference>
<evidence type="ECO:0000313" key="1">
    <source>
        <dbReference type="EMBL" id="VDP65141.1"/>
    </source>
</evidence>
<keyword evidence="2" id="KW-1185">Reference proteome</keyword>
<name>A0A183A4X4_9TREM</name>
<dbReference type="EMBL" id="UZAN01039376">
    <property type="protein sequence ID" value="VDP65141.1"/>
    <property type="molecule type" value="Genomic_DNA"/>
</dbReference>
<reference evidence="3" key="1">
    <citation type="submission" date="2016-06" db="UniProtKB">
        <authorList>
            <consortium name="WormBaseParasite"/>
        </authorList>
    </citation>
    <scope>IDENTIFICATION</scope>
</reference>
<evidence type="ECO:0000313" key="2">
    <source>
        <dbReference type="Proteomes" id="UP000272942"/>
    </source>
</evidence>
<evidence type="ECO:0000313" key="3">
    <source>
        <dbReference type="WBParaSite" id="ECPE_0000200901-mRNA-1"/>
    </source>
</evidence>
<organism evidence="3">
    <name type="scientific">Echinostoma caproni</name>
    <dbReference type="NCBI Taxonomy" id="27848"/>
    <lineage>
        <taxon>Eukaryota</taxon>
        <taxon>Metazoa</taxon>
        <taxon>Spiralia</taxon>
        <taxon>Lophotrochozoa</taxon>
        <taxon>Platyhelminthes</taxon>
        <taxon>Trematoda</taxon>
        <taxon>Digenea</taxon>
        <taxon>Plagiorchiida</taxon>
        <taxon>Echinostomata</taxon>
        <taxon>Echinostomatoidea</taxon>
        <taxon>Echinostomatidae</taxon>
        <taxon>Echinostoma</taxon>
    </lineage>
</organism>
<proteinExistence type="predicted"/>
<dbReference type="WBParaSite" id="ECPE_0000200901-mRNA-1">
    <property type="protein sequence ID" value="ECPE_0000200901-mRNA-1"/>
    <property type="gene ID" value="ECPE_0000200901"/>
</dbReference>
<sequence>MRRNSPMMVGIKLHRVDLDMKPGSHPKSEPLCQYESEASASSKTLAGSGDCRLECEGETTFGVVASCGGCQLRREADALSKVGAAGE</sequence>
<protein>
    <submittedName>
        <fullName evidence="1 3">Uncharacterized protein</fullName>
    </submittedName>
</protein>
<accession>A0A183A4X4</accession>
<dbReference type="AlphaFoldDB" id="A0A183A4X4"/>
<reference evidence="1 2" key="2">
    <citation type="submission" date="2018-11" db="EMBL/GenBank/DDBJ databases">
        <authorList>
            <consortium name="Pathogen Informatics"/>
        </authorList>
    </citation>
    <scope>NUCLEOTIDE SEQUENCE [LARGE SCALE GENOMIC DNA]</scope>
    <source>
        <strain evidence="1 2">Egypt</strain>
    </source>
</reference>